<name>A0A4Q0T7H1_9BACT</name>
<reference evidence="2" key="2">
    <citation type="submission" date="2019-02" db="EMBL/GenBank/DDBJ databases">
        <title>Granulicella sibirica sp. nov., a psychrotolerant acidobacterium isolated from an organic soil layer in forested tundra, West Siberia.</title>
        <authorList>
            <person name="Oshkin I.Y."/>
            <person name="Kulichevskaya I.S."/>
            <person name="Rijpstra W.I.C."/>
            <person name="Sinninghe Damste J.S."/>
            <person name="Rakitin A.L."/>
            <person name="Ravin N.V."/>
            <person name="Dedysh S.N."/>
        </authorList>
    </citation>
    <scope>NUCLEOTIDE SEQUENCE [LARGE SCALE GENOMIC DNA]</scope>
    <source>
        <strain evidence="2">AF10</strain>
    </source>
</reference>
<accession>A0A4Q0T7H1</accession>
<reference evidence="1 2" key="1">
    <citation type="submission" date="2018-11" db="EMBL/GenBank/DDBJ databases">
        <authorList>
            <person name="Mardanov A.V."/>
            <person name="Ravin N.V."/>
            <person name="Dedysh S.N."/>
        </authorList>
    </citation>
    <scope>NUCLEOTIDE SEQUENCE [LARGE SCALE GENOMIC DNA]</scope>
    <source>
        <strain evidence="1 2">AF10</strain>
    </source>
</reference>
<proteinExistence type="predicted"/>
<dbReference type="RefSeq" id="WP_128911709.1">
    <property type="nucleotide sequence ID" value="NZ_RDSM01000001.1"/>
</dbReference>
<dbReference type="EMBL" id="RDSM01000001">
    <property type="protein sequence ID" value="RXH57551.1"/>
    <property type="molecule type" value="Genomic_DNA"/>
</dbReference>
<sequence length="177" mass="20142">MGLTIHYQGQLQSEASCERFLTLVKQFAAERNWPAHAIDEAKKQLTRTLQPEDPHADEYEEVYLGPTRGVYLLPHPECEPLTFEFDRDLFMQDCCKTQFAGAAVHEQIIQLFHKTENLFEMLDVQDEAEFWEKGDVAALENTFAYTRMEIDKTAAEMPGSSVAVLTPSGRILDVLGE</sequence>
<evidence type="ECO:0000313" key="1">
    <source>
        <dbReference type="EMBL" id="RXH57551.1"/>
    </source>
</evidence>
<organism evidence="1 2">
    <name type="scientific">Granulicella sibirica</name>
    <dbReference type="NCBI Taxonomy" id="2479048"/>
    <lineage>
        <taxon>Bacteria</taxon>
        <taxon>Pseudomonadati</taxon>
        <taxon>Acidobacteriota</taxon>
        <taxon>Terriglobia</taxon>
        <taxon>Terriglobales</taxon>
        <taxon>Acidobacteriaceae</taxon>
        <taxon>Granulicella</taxon>
    </lineage>
</organism>
<evidence type="ECO:0000313" key="2">
    <source>
        <dbReference type="Proteomes" id="UP000289437"/>
    </source>
</evidence>
<gene>
    <name evidence="1" type="ORF">GRAN_0861</name>
</gene>
<dbReference type="Proteomes" id="UP000289437">
    <property type="component" value="Unassembled WGS sequence"/>
</dbReference>
<comment type="caution">
    <text evidence="1">The sequence shown here is derived from an EMBL/GenBank/DDBJ whole genome shotgun (WGS) entry which is preliminary data.</text>
</comment>
<dbReference type="OrthoDB" id="8073112at2"/>
<protein>
    <submittedName>
        <fullName evidence="1">Uncharacterized protein</fullName>
    </submittedName>
</protein>
<keyword evidence="2" id="KW-1185">Reference proteome</keyword>
<dbReference type="AlphaFoldDB" id="A0A4Q0T7H1"/>